<reference evidence="8" key="2">
    <citation type="submission" date="2023-06" db="EMBL/GenBank/DDBJ databases">
        <authorList>
            <person name="Swenson N.G."/>
            <person name="Wegrzyn J.L."/>
            <person name="Mcevoy S.L."/>
        </authorList>
    </citation>
    <scope>NUCLEOTIDE SEQUENCE</scope>
    <source>
        <strain evidence="8">NS2018</strain>
        <tissue evidence="8">Leaf</tissue>
    </source>
</reference>
<keyword evidence="2" id="KW-0805">Transcription regulation</keyword>
<dbReference type="CDD" id="cd10017">
    <property type="entry name" value="B3_DNA"/>
    <property type="match status" value="2"/>
</dbReference>
<feature type="domain" description="TF-B3" evidence="7">
    <location>
        <begin position="202"/>
        <end position="261"/>
    </location>
</feature>
<dbReference type="SUPFAM" id="SSF101936">
    <property type="entry name" value="DNA-binding pseudobarrel domain"/>
    <property type="match status" value="3"/>
</dbReference>
<keyword evidence="3" id="KW-0238">DNA-binding</keyword>
<dbReference type="Proteomes" id="UP001168877">
    <property type="component" value="Unassembled WGS sequence"/>
</dbReference>
<dbReference type="PROSITE" id="PS50863">
    <property type="entry name" value="B3"/>
    <property type="match status" value="1"/>
</dbReference>
<dbReference type="EMBL" id="JAUESC010000384">
    <property type="protein sequence ID" value="KAK0581170.1"/>
    <property type="molecule type" value="Genomic_DNA"/>
</dbReference>
<dbReference type="GO" id="GO:0005634">
    <property type="term" value="C:nucleus"/>
    <property type="evidence" value="ECO:0007669"/>
    <property type="project" value="UniProtKB-SubCell"/>
</dbReference>
<protein>
    <recommendedName>
        <fullName evidence="7">TF-B3 domain-containing protein</fullName>
    </recommendedName>
</protein>
<comment type="subcellular location">
    <subcellularLocation>
        <location evidence="1">Nucleus</location>
    </subcellularLocation>
</comment>
<evidence type="ECO:0000256" key="3">
    <source>
        <dbReference type="ARBA" id="ARBA00023125"/>
    </source>
</evidence>
<feature type="region of interest" description="Disordered" evidence="6">
    <location>
        <begin position="402"/>
        <end position="422"/>
    </location>
</feature>
<feature type="region of interest" description="Disordered" evidence="6">
    <location>
        <begin position="1"/>
        <end position="29"/>
    </location>
</feature>
<dbReference type="PANTHER" id="PTHR31920:SF51">
    <property type="entry name" value="BINDING PROTEIN, PUTATIVE-RELATED"/>
    <property type="match status" value="1"/>
</dbReference>
<dbReference type="InterPro" id="IPR015300">
    <property type="entry name" value="DNA-bd_pseudobarrel_sf"/>
</dbReference>
<dbReference type="PANTHER" id="PTHR31920">
    <property type="entry name" value="B3 DOMAIN-CONTAINING"/>
    <property type="match status" value="1"/>
</dbReference>
<evidence type="ECO:0000256" key="1">
    <source>
        <dbReference type="ARBA" id="ARBA00004123"/>
    </source>
</evidence>
<evidence type="ECO:0000256" key="6">
    <source>
        <dbReference type="SAM" id="MobiDB-lite"/>
    </source>
</evidence>
<feature type="region of interest" description="Disordered" evidence="6">
    <location>
        <begin position="302"/>
        <end position="322"/>
    </location>
</feature>
<gene>
    <name evidence="8" type="ORF">LWI29_010910</name>
</gene>
<accession>A0AA39VHZ0</accession>
<keyword evidence="5" id="KW-0539">Nucleus</keyword>
<sequence>MESNDDNQRIRLRRRRYSSSGRFNKTTTRDLFSSGSANLPVSPISAARESIHSNQLIKAKLKVEADSSDEKNERTKFHELELLASLGDMGNISAEEMERATAAARLFEPKNPSFLVILQSDNLKSTRVCVPIKFAKNCLSRDPKCIKIQDSVGREWPGITTWYGECSYIKNLAELIREKNLDEEDTRHACMEIWEELSAFATLTAPNGRVWRVGLTKDGKRTWFDQGWHDFVEYHSITTRYFLVFKYEKNSNFHVLVFDLSACEISYSYYNRKELENYEHKYSMHQDEMESEDSAELVHFRTPKPTSSSFEKNFPDKRRGKTPVSNIDTAALQQNPYIGSVHGISRSCNCTSTSIESLKFKNDCEMQGKICKVEEPEEENESNAVEESRRGKLVSNEMYNYSQGSLRRKRSSPSCARSPVVHRKDLRIDRTKSKATSDNNEVDEHPTVDEFELMAALEDAGISFAGRFRSLAAEERERALNVAKLLKPRKPSFMVILSSYHTFSFRNHLYVPAKFANKYLSKDLEYITLQASDGREYPVQIIWKEDNGVSFRKSWIFKGQEHGGRRHLCV</sequence>
<evidence type="ECO:0000313" key="9">
    <source>
        <dbReference type="Proteomes" id="UP001168877"/>
    </source>
</evidence>
<dbReference type="InterPro" id="IPR003340">
    <property type="entry name" value="B3_DNA-bd"/>
</dbReference>
<proteinExistence type="predicted"/>
<evidence type="ECO:0000259" key="7">
    <source>
        <dbReference type="PROSITE" id="PS50863"/>
    </source>
</evidence>
<dbReference type="Pfam" id="PF02362">
    <property type="entry name" value="B3"/>
    <property type="match status" value="1"/>
</dbReference>
<evidence type="ECO:0000256" key="5">
    <source>
        <dbReference type="ARBA" id="ARBA00023242"/>
    </source>
</evidence>
<evidence type="ECO:0000256" key="4">
    <source>
        <dbReference type="ARBA" id="ARBA00023163"/>
    </source>
</evidence>
<dbReference type="Gene3D" id="2.40.330.10">
    <property type="entry name" value="DNA-binding pseudobarrel domain"/>
    <property type="match status" value="3"/>
</dbReference>
<comment type="caution">
    <text evidence="8">The sequence shown here is derived from an EMBL/GenBank/DDBJ whole genome shotgun (WGS) entry which is preliminary data.</text>
</comment>
<dbReference type="AlphaFoldDB" id="A0AA39VHZ0"/>
<keyword evidence="9" id="KW-1185">Reference proteome</keyword>
<dbReference type="GO" id="GO:0003677">
    <property type="term" value="F:DNA binding"/>
    <property type="evidence" value="ECO:0007669"/>
    <property type="project" value="UniProtKB-KW"/>
</dbReference>
<name>A0AA39VHZ0_ACESA</name>
<dbReference type="InterPro" id="IPR050655">
    <property type="entry name" value="Plant_B3_domain"/>
</dbReference>
<keyword evidence="4" id="KW-0804">Transcription</keyword>
<evidence type="ECO:0000313" key="8">
    <source>
        <dbReference type="EMBL" id="KAK0581170.1"/>
    </source>
</evidence>
<reference evidence="8" key="1">
    <citation type="journal article" date="2022" name="Plant J.">
        <title>Strategies of tolerance reflected in two North American maple genomes.</title>
        <authorList>
            <person name="McEvoy S.L."/>
            <person name="Sezen U.U."/>
            <person name="Trouern-Trend A."/>
            <person name="McMahon S.M."/>
            <person name="Schaberg P.G."/>
            <person name="Yang J."/>
            <person name="Wegrzyn J.L."/>
            <person name="Swenson N.G."/>
        </authorList>
    </citation>
    <scope>NUCLEOTIDE SEQUENCE</scope>
    <source>
        <strain evidence="8">NS2018</strain>
    </source>
</reference>
<organism evidence="8 9">
    <name type="scientific">Acer saccharum</name>
    <name type="common">Sugar maple</name>
    <dbReference type="NCBI Taxonomy" id="4024"/>
    <lineage>
        <taxon>Eukaryota</taxon>
        <taxon>Viridiplantae</taxon>
        <taxon>Streptophyta</taxon>
        <taxon>Embryophyta</taxon>
        <taxon>Tracheophyta</taxon>
        <taxon>Spermatophyta</taxon>
        <taxon>Magnoliopsida</taxon>
        <taxon>eudicotyledons</taxon>
        <taxon>Gunneridae</taxon>
        <taxon>Pentapetalae</taxon>
        <taxon>rosids</taxon>
        <taxon>malvids</taxon>
        <taxon>Sapindales</taxon>
        <taxon>Sapindaceae</taxon>
        <taxon>Hippocastanoideae</taxon>
        <taxon>Acereae</taxon>
        <taxon>Acer</taxon>
    </lineage>
</organism>
<evidence type="ECO:0000256" key="2">
    <source>
        <dbReference type="ARBA" id="ARBA00023015"/>
    </source>
</evidence>
<dbReference type="SMART" id="SM01019">
    <property type="entry name" value="B3"/>
    <property type="match status" value="1"/>
</dbReference>